<keyword evidence="1" id="KW-0812">Transmembrane</keyword>
<accession>A0A919P996</accession>
<comment type="caution">
    <text evidence="2">The sequence shown here is derived from an EMBL/GenBank/DDBJ whole genome shotgun (WGS) entry which is preliminary data.</text>
</comment>
<keyword evidence="3" id="KW-1185">Reference proteome</keyword>
<gene>
    <name evidence="2" type="ORF">Cpa01nite_01550</name>
</gene>
<dbReference type="AlphaFoldDB" id="A0A919P996"/>
<dbReference type="RefSeq" id="WP_203666818.1">
    <property type="nucleotide sequence ID" value="NZ_BONO01000001.1"/>
</dbReference>
<name>A0A919P996_9CELL</name>
<reference evidence="2" key="1">
    <citation type="submission" date="2021-01" db="EMBL/GenBank/DDBJ databases">
        <title>Whole genome shotgun sequence of Cellulomonas pakistanensis NBRC 110800.</title>
        <authorList>
            <person name="Komaki H."/>
            <person name="Tamura T."/>
        </authorList>
    </citation>
    <scope>NUCLEOTIDE SEQUENCE</scope>
    <source>
        <strain evidence="2">NBRC 110800</strain>
    </source>
</reference>
<dbReference type="EMBL" id="BONO01000001">
    <property type="protein sequence ID" value="GIG34774.1"/>
    <property type="molecule type" value="Genomic_DNA"/>
</dbReference>
<evidence type="ECO:0000313" key="2">
    <source>
        <dbReference type="EMBL" id="GIG34774.1"/>
    </source>
</evidence>
<protein>
    <submittedName>
        <fullName evidence="2">Uncharacterized protein</fullName>
    </submittedName>
</protein>
<evidence type="ECO:0000256" key="1">
    <source>
        <dbReference type="SAM" id="Phobius"/>
    </source>
</evidence>
<sequence length="202" mass="22351">MAPDTARGDDPVRPADDAVRPADELVAAVTERFAGSAYVVERTPDGFVVHADLTHQHVHRPRRDRRTRTLVRHHVVLDERRFVMTVTDEQVDVTWRAGATPGSEVPVLGAGIRVEHRRGRVREVSFSATWDPRRPRGERLVDARRFDSGEALQHIRTAAGDLGWHERRGTAERVGRAFALVAAVGAGVTLVGLVVALLLGRF</sequence>
<keyword evidence="1" id="KW-0472">Membrane</keyword>
<evidence type="ECO:0000313" key="3">
    <source>
        <dbReference type="Proteomes" id="UP000642125"/>
    </source>
</evidence>
<keyword evidence="1" id="KW-1133">Transmembrane helix</keyword>
<feature type="transmembrane region" description="Helical" evidence="1">
    <location>
        <begin position="177"/>
        <end position="199"/>
    </location>
</feature>
<organism evidence="2 3">
    <name type="scientific">Cellulomonas pakistanensis</name>
    <dbReference type="NCBI Taxonomy" id="992287"/>
    <lineage>
        <taxon>Bacteria</taxon>
        <taxon>Bacillati</taxon>
        <taxon>Actinomycetota</taxon>
        <taxon>Actinomycetes</taxon>
        <taxon>Micrococcales</taxon>
        <taxon>Cellulomonadaceae</taxon>
        <taxon>Cellulomonas</taxon>
    </lineage>
</organism>
<dbReference type="Proteomes" id="UP000642125">
    <property type="component" value="Unassembled WGS sequence"/>
</dbReference>
<proteinExistence type="predicted"/>